<evidence type="ECO:0000256" key="10">
    <source>
        <dbReference type="ARBA" id="ARBA00022741"/>
    </source>
</evidence>
<dbReference type="PROSITE" id="PS50894">
    <property type="entry name" value="HPT"/>
    <property type="match status" value="1"/>
</dbReference>
<keyword evidence="24" id="KW-1185">Reference proteome</keyword>
<dbReference type="SUPFAM" id="SSF55874">
    <property type="entry name" value="ATPase domain of HSP90 chaperone/DNA topoisomerase II/histidine kinase"/>
    <property type="match status" value="1"/>
</dbReference>
<dbReference type="InterPro" id="IPR035965">
    <property type="entry name" value="PAS-like_dom_sf"/>
</dbReference>
<feature type="transmembrane region" description="Helical" evidence="18">
    <location>
        <begin position="538"/>
        <end position="558"/>
    </location>
</feature>
<evidence type="ECO:0000256" key="5">
    <source>
        <dbReference type="ARBA" id="ARBA00022519"/>
    </source>
</evidence>
<keyword evidence="6 17" id="KW-0597">Phosphoprotein</keyword>
<dbReference type="PROSITE" id="PS50110">
    <property type="entry name" value="RESPONSE_REGULATORY"/>
    <property type="match status" value="1"/>
</dbReference>
<dbReference type="InterPro" id="IPR049870">
    <property type="entry name" value="BvgS-like_periplasmic1"/>
</dbReference>
<dbReference type="CDD" id="cd00130">
    <property type="entry name" value="PAS"/>
    <property type="match status" value="1"/>
</dbReference>
<evidence type="ECO:0000313" key="23">
    <source>
        <dbReference type="EMBL" id="MEJ8825504.1"/>
    </source>
</evidence>
<keyword evidence="10" id="KW-0547">Nucleotide-binding</keyword>
<evidence type="ECO:0000259" key="21">
    <source>
        <dbReference type="PROSITE" id="PS50110"/>
    </source>
</evidence>
<dbReference type="Pfam" id="PF08448">
    <property type="entry name" value="PAS_4"/>
    <property type="match status" value="1"/>
</dbReference>
<dbReference type="InterPro" id="IPR008207">
    <property type="entry name" value="Sig_transdc_His_kin_Hpt_dom"/>
</dbReference>
<dbReference type="InterPro" id="IPR036097">
    <property type="entry name" value="HisK_dim/P_sf"/>
</dbReference>
<evidence type="ECO:0000256" key="6">
    <source>
        <dbReference type="ARBA" id="ARBA00022553"/>
    </source>
</evidence>
<dbReference type="Gene3D" id="3.30.450.20">
    <property type="entry name" value="PAS domain"/>
    <property type="match status" value="1"/>
</dbReference>
<keyword evidence="15 18" id="KW-0472">Membrane</keyword>
<evidence type="ECO:0000256" key="12">
    <source>
        <dbReference type="ARBA" id="ARBA00022840"/>
    </source>
</evidence>
<organism evidence="23 24">
    <name type="scientific">Variovorax humicola</name>
    <dbReference type="NCBI Taxonomy" id="1769758"/>
    <lineage>
        <taxon>Bacteria</taxon>
        <taxon>Pseudomonadati</taxon>
        <taxon>Pseudomonadota</taxon>
        <taxon>Betaproteobacteria</taxon>
        <taxon>Burkholderiales</taxon>
        <taxon>Comamonadaceae</taxon>
        <taxon>Variovorax</taxon>
    </lineage>
</organism>
<dbReference type="RefSeq" id="WP_340366536.1">
    <property type="nucleotide sequence ID" value="NZ_JBBKZV010000023.1"/>
</dbReference>
<evidence type="ECO:0000256" key="15">
    <source>
        <dbReference type="ARBA" id="ARBA00023136"/>
    </source>
</evidence>
<dbReference type="InterPro" id="IPR001789">
    <property type="entry name" value="Sig_transdc_resp-reg_receiver"/>
</dbReference>
<keyword evidence="9 19" id="KW-0732">Signal</keyword>
<dbReference type="EMBL" id="JBBKZV010000023">
    <property type="protein sequence ID" value="MEJ8825504.1"/>
    <property type="molecule type" value="Genomic_DNA"/>
</dbReference>
<feature type="modified residue" description="Phosphohistidine" evidence="16">
    <location>
        <position position="1168"/>
    </location>
</feature>
<keyword evidence="14" id="KW-0902">Two-component regulatory system</keyword>
<comment type="subcellular location">
    <subcellularLocation>
        <location evidence="2">Cell inner membrane</location>
        <topology evidence="2">Multi-pass membrane protein</topology>
    </subcellularLocation>
</comment>
<evidence type="ECO:0000256" key="17">
    <source>
        <dbReference type="PROSITE-ProRule" id="PRU00169"/>
    </source>
</evidence>
<dbReference type="Gene3D" id="3.40.50.2300">
    <property type="match status" value="1"/>
</dbReference>
<feature type="signal peptide" evidence="19">
    <location>
        <begin position="1"/>
        <end position="26"/>
    </location>
</feature>
<dbReference type="CDD" id="cd13705">
    <property type="entry name" value="PBP2_BvgS_D1"/>
    <property type="match status" value="1"/>
</dbReference>
<evidence type="ECO:0000259" key="22">
    <source>
        <dbReference type="PROSITE" id="PS50894"/>
    </source>
</evidence>
<dbReference type="SUPFAM" id="SSF52172">
    <property type="entry name" value="CheY-like"/>
    <property type="match status" value="1"/>
</dbReference>
<dbReference type="CDD" id="cd00082">
    <property type="entry name" value="HisKA"/>
    <property type="match status" value="1"/>
</dbReference>
<dbReference type="Pfam" id="PF00497">
    <property type="entry name" value="SBP_bac_3"/>
    <property type="match status" value="2"/>
</dbReference>
<evidence type="ECO:0000256" key="11">
    <source>
        <dbReference type="ARBA" id="ARBA00022777"/>
    </source>
</evidence>
<dbReference type="SMART" id="SM00388">
    <property type="entry name" value="HisKA"/>
    <property type="match status" value="1"/>
</dbReference>
<dbReference type="InterPro" id="IPR005467">
    <property type="entry name" value="His_kinase_dom"/>
</dbReference>
<gene>
    <name evidence="23" type="ORF">WKW80_26355</name>
</gene>
<dbReference type="Gene3D" id="1.10.287.130">
    <property type="match status" value="1"/>
</dbReference>
<evidence type="ECO:0000256" key="9">
    <source>
        <dbReference type="ARBA" id="ARBA00022729"/>
    </source>
</evidence>
<dbReference type="Pfam" id="PF00512">
    <property type="entry name" value="HisKA"/>
    <property type="match status" value="1"/>
</dbReference>
<dbReference type="PANTHER" id="PTHR43047:SF72">
    <property type="entry name" value="OSMOSENSING HISTIDINE PROTEIN KINASE SLN1"/>
    <property type="match status" value="1"/>
</dbReference>
<dbReference type="InterPro" id="IPR003594">
    <property type="entry name" value="HATPase_dom"/>
</dbReference>
<dbReference type="PANTHER" id="PTHR43047">
    <property type="entry name" value="TWO-COMPONENT HISTIDINE PROTEIN KINASE"/>
    <property type="match status" value="1"/>
</dbReference>
<dbReference type="Pfam" id="PF00072">
    <property type="entry name" value="Response_reg"/>
    <property type="match status" value="1"/>
</dbReference>
<evidence type="ECO:0000256" key="1">
    <source>
        <dbReference type="ARBA" id="ARBA00000085"/>
    </source>
</evidence>
<dbReference type="SMART" id="SM00091">
    <property type="entry name" value="PAS"/>
    <property type="match status" value="1"/>
</dbReference>
<dbReference type="Gene3D" id="1.20.120.160">
    <property type="entry name" value="HPT domain"/>
    <property type="match status" value="1"/>
</dbReference>
<feature type="modified residue" description="4-aspartylphosphate" evidence="17">
    <location>
        <position position="1025"/>
    </location>
</feature>
<evidence type="ECO:0000259" key="20">
    <source>
        <dbReference type="PROSITE" id="PS50109"/>
    </source>
</evidence>
<dbReference type="InterPro" id="IPR036890">
    <property type="entry name" value="HATPase_C_sf"/>
</dbReference>
<keyword evidence="7" id="KW-0808">Transferase</keyword>
<dbReference type="InterPro" id="IPR049871">
    <property type="entry name" value="BvgS-like_periplasmic2"/>
</dbReference>
<dbReference type="InterPro" id="IPR036641">
    <property type="entry name" value="HPT_dom_sf"/>
</dbReference>
<dbReference type="SUPFAM" id="SSF47384">
    <property type="entry name" value="Homodimeric domain of signal transducing histidine kinase"/>
    <property type="match status" value="1"/>
</dbReference>
<comment type="catalytic activity">
    <reaction evidence="1">
        <text>ATP + protein L-histidine = ADP + protein N-phospho-L-histidine.</text>
        <dbReference type="EC" id="2.7.13.3"/>
    </reaction>
</comment>
<dbReference type="SMART" id="SM00448">
    <property type="entry name" value="REC"/>
    <property type="match status" value="1"/>
</dbReference>
<reference evidence="23 24" key="1">
    <citation type="submission" date="2024-03" db="EMBL/GenBank/DDBJ databases">
        <title>Novel species of the genus Variovorax.</title>
        <authorList>
            <person name="Liu Q."/>
            <person name="Xin Y.-H."/>
        </authorList>
    </citation>
    <scope>NUCLEOTIDE SEQUENCE [LARGE SCALE GENOMIC DNA]</scope>
    <source>
        <strain evidence="23 24">KACC 18501</strain>
    </source>
</reference>
<dbReference type="EC" id="2.7.13.3" evidence="3"/>
<dbReference type="PROSITE" id="PS50109">
    <property type="entry name" value="HIS_KIN"/>
    <property type="match status" value="1"/>
</dbReference>
<evidence type="ECO:0000256" key="3">
    <source>
        <dbReference type="ARBA" id="ARBA00012438"/>
    </source>
</evidence>
<dbReference type="PRINTS" id="PR00344">
    <property type="entry name" value="BCTRLSENSOR"/>
</dbReference>
<evidence type="ECO:0000256" key="14">
    <source>
        <dbReference type="ARBA" id="ARBA00023012"/>
    </source>
</evidence>
<dbReference type="SUPFAM" id="SSF47226">
    <property type="entry name" value="Histidine-containing phosphotransfer domain, HPT domain"/>
    <property type="match status" value="1"/>
</dbReference>
<sequence length="1233" mass="135291">MNMCGLGRLCRWVGLVLLLAAGQMTASRANEAENARVVRLVGYTHAPSLSVATDAQEASWLARNRGLTVGVVPNNLVPFDLVSLENEYEGISADYLQLLATALNLEIKVKTFSTIEEATAALDQGQIDILPTVRAQAGNRSALSTLYFPSRYVEVSVLGREFDRSAEISVGYVPGHVSLDALRKAYPRGRLVPCGSVFLGLTAVAGEKVDVLVEDGASAAYVIDQYQLTALRLANFGEEPKSSFHFAVAQSATTLQRLINKTLAALPGWVHNDIKTRWSATYEPSEPIGLVNLSEAERQWVGEHPVVRYAAVNDRMPFMFVDGDGRFAGLTVQILELIGSKTGLTFVPLEEMRADEAVSGELGSADILPVVTRGQQSIVNANTSNPYFRGHWVVVSRVGDPDFLRFESLAGKRIAYLPPNGVVERLKERVPSVKLIAVDSIHQSYEQVAIGNADVTVGNINTASYVIQQGYANRLRVAGAIGDAPVEIAMGVRSDYPELLTIINKALESISTSEMRGLRSQWMFLRHPAIVWRPYLRWIYVAAAALMACLLLFAMWTWSLQKEVRRRLAAEEELRDQLLFQRAMLEGIPHVICVRDAQARLIFCNTAFEKHLGVARHQSEGKTLPETQRFFKGAQRTQEIHEKYLKLLAEGVPINEDIDIVMEGGPRKVFHWAAPISLQEGGERIALIEGAFDVTERYRLLELVETARANAESANRAKLNFLATMSHEIRTPMNAVMGVLELLVREGRLVPPDLEATSLARTSAQSLLALIDDILDISKIEAGGLEVIPRPSQLRSIVREVADVFQSLARQKGLTVQVDVDPQVAQWHAVDAERFKQIVNNLLSNAIKYTDRGGVVLRLMHLGAADDVESIALEVEDTGIGIAAEDVPHLFKPFFQAEAAGPRVVGGTGLGLPIVQRLCMKMGGDISVSSQPGQGTCIHVSLSLTVLPPPAISARTLPVEGVSASATRKLQRARYNILVVDDHPANRLLLQRQLLFLGFRCAMAENGEIALAMWRQGGFDLVITDCSMPIMDGFALALALRAVERAQGLPRCPVLGYTAHVQEPERRRALNVGMDECLSKPIGLDALDEALHRHLDPEDVPRFAASAEQAESCGEPFDFQSLQAFSGGDAKIETDFLDALVRTNLKDMDELLERVRTRAWREIASCVHKIKGAARLVKAKAVVQHCETVEATSEREDAAELAVSVAALVESMHRLNDVANVRLQAYATQPRPT</sequence>
<evidence type="ECO:0000256" key="2">
    <source>
        <dbReference type="ARBA" id="ARBA00004429"/>
    </source>
</evidence>
<keyword evidence="5" id="KW-0997">Cell inner membrane</keyword>
<feature type="domain" description="Histidine kinase" evidence="20">
    <location>
        <begin position="724"/>
        <end position="946"/>
    </location>
</feature>
<dbReference type="CDD" id="cd17546">
    <property type="entry name" value="REC_hyHK_CKI1_RcsC-like"/>
    <property type="match status" value="1"/>
</dbReference>
<proteinExistence type="predicted"/>
<evidence type="ECO:0000256" key="19">
    <source>
        <dbReference type="SAM" id="SignalP"/>
    </source>
</evidence>
<dbReference type="SMART" id="SM00062">
    <property type="entry name" value="PBPb"/>
    <property type="match status" value="2"/>
</dbReference>
<dbReference type="SMART" id="SM00387">
    <property type="entry name" value="HATPase_c"/>
    <property type="match status" value="1"/>
</dbReference>
<feature type="chain" id="PRO_5046631129" description="histidine kinase" evidence="19">
    <location>
        <begin position="27"/>
        <end position="1233"/>
    </location>
</feature>
<dbReference type="Gene3D" id="3.40.190.10">
    <property type="entry name" value="Periplasmic binding protein-like II"/>
    <property type="match status" value="4"/>
</dbReference>
<comment type="caution">
    <text evidence="23">The sequence shown here is derived from an EMBL/GenBank/DDBJ whole genome shotgun (WGS) entry which is preliminary data.</text>
</comment>
<dbReference type="CDD" id="cd16922">
    <property type="entry name" value="HATPase_EvgS-ArcB-TorS-like"/>
    <property type="match status" value="1"/>
</dbReference>
<dbReference type="InterPro" id="IPR003661">
    <property type="entry name" value="HisK_dim/P_dom"/>
</dbReference>
<keyword evidence="12" id="KW-0067">ATP-binding</keyword>
<dbReference type="SUPFAM" id="SSF55785">
    <property type="entry name" value="PYP-like sensor domain (PAS domain)"/>
    <property type="match status" value="1"/>
</dbReference>
<dbReference type="CDD" id="cd00088">
    <property type="entry name" value="HPT"/>
    <property type="match status" value="1"/>
</dbReference>
<dbReference type="InterPro" id="IPR001638">
    <property type="entry name" value="Solute-binding_3/MltF_N"/>
</dbReference>
<evidence type="ECO:0000256" key="4">
    <source>
        <dbReference type="ARBA" id="ARBA00022475"/>
    </source>
</evidence>
<evidence type="ECO:0000256" key="16">
    <source>
        <dbReference type="PROSITE-ProRule" id="PRU00110"/>
    </source>
</evidence>
<dbReference type="Gene3D" id="3.30.565.10">
    <property type="entry name" value="Histidine kinase-like ATPase, C-terminal domain"/>
    <property type="match status" value="1"/>
</dbReference>
<keyword evidence="11" id="KW-0418">Kinase</keyword>
<evidence type="ECO:0000256" key="13">
    <source>
        <dbReference type="ARBA" id="ARBA00022989"/>
    </source>
</evidence>
<feature type="domain" description="Response regulatory" evidence="21">
    <location>
        <begin position="976"/>
        <end position="1095"/>
    </location>
</feature>
<protein>
    <recommendedName>
        <fullName evidence="3">histidine kinase</fullName>
        <ecNumber evidence="3">2.7.13.3</ecNumber>
    </recommendedName>
</protein>
<feature type="domain" description="HPt" evidence="22">
    <location>
        <begin position="1129"/>
        <end position="1226"/>
    </location>
</feature>
<dbReference type="InterPro" id="IPR000014">
    <property type="entry name" value="PAS"/>
</dbReference>
<dbReference type="InterPro" id="IPR013656">
    <property type="entry name" value="PAS_4"/>
</dbReference>
<dbReference type="Pfam" id="PF02518">
    <property type="entry name" value="HATPase_c"/>
    <property type="match status" value="1"/>
</dbReference>
<dbReference type="InterPro" id="IPR011006">
    <property type="entry name" value="CheY-like_superfamily"/>
</dbReference>
<dbReference type="SUPFAM" id="SSF53850">
    <property type="entry name" value="Periplasmic binding protein-like II"/>
    <property type="match status" value="2"/>
</dbReference>
<keyword evidence="8 18" id="KW-0812">Transmembrane</keyword>
<name>A0ABU8W699_9BURK</name>
<keyword evidence="13 18" id="KW-1133">Transmembrane helix</keyword>
<accession>A0ABU8W699</accession>
<evidence type="ECO:0000313" key="24">
    <source>
        <dbReference type="Proteomes" id="UP001363010"/>
    </source>
</evidence>
<dbReference type="Pfam" id="PF01627">
    <property type="entry name" value="Hpt"/>
    <property type="match status" value="1"/>
</dbReference>
<evidence type="ECO:0000256" key="18">
    <source>
        <dbReference type="SAM" id="Phobius"/>
    </source>
</evidence>
<evidence type="ECO:0000256" key="8">
    <source>
        <dbReference type="ARBA" id="ARBA00022692"/>
    </source>
</evidence>
<dbReference type="Proteomes" id="UP001363010">
    <property type="component" value="Unassembled WGS sequence"/>
</dbReference>
<evidence type="ECO:0000256" key="7">
    <source>
        <dbReference type="ARBA" id="ARBA00022679"/>
    </source>
</evidence>
<dbReference type="InterPro" id="IPR004358">
    <property type="entry name" value="Sig_transdc_His_kin-like_C"/>
</dbReference>
<dbReference type="CDD" id="cd13707">
    <property type="entry name" value="PBP2_BvgS_D2"/>
    <property type="match status" value="1"/>
</dbReference>
<keyword evidence="4" id="KW-1003">Cell membrane</keyword>